<accession>A0AA51N9M9</accession>
<evidence type="ECO:0000313" key="3">
    <source>
        <dbReference type="Proteomes" id="UP001244443"/>
    </source>
</evidence>
<sequence length="691" mass="75844">MAFPVLRNYVFKGAPFVNGALNLTMRGANLAPLSNINYNQVQDCFSASHIQQKDMASYLVSSLKNDRSSYLKGIGDYTKLVGLQAIKQQMQEFGLDSSGWPSAAKRRVFTNNFSTPEAHAVVVVSLEPCPDPIAAVKDYNLQRMAMGSFPGGGATISDSIFAEMVAGGRAIDGTPVNAIQENWLEIRKINREAFKQGSRVVGTHLLGDNSVIHSLNQDVYTHDGGTIQSTLNMTSMLHSQHGIVPWSFYAHPSFEGVICTSLHFGANPIIGGDVVNAAISPALFKNVFRRTVLLNNNLEKLKDLVGEDAVAELLLNPEVVKNFREILAHEDFALIRDAAILSGLDSTGGALLNEMHLFTYTRVSEVNIKELMETSNCDEFNAVGEEGEKRAIASGNLGETGFIRSEPTDLVPDRSSLQSGLILDTSVVSSNWKEYPIPPELESMLKDNKAELDKLNEKIDWKAIQDAASEVIKESALVEVQAFETRLVMGSATDVIATALLNDSLKSKVASTMANTIEQQLVADPDFQKLVQKLNPDITEGLKTTKQLISIDKIASRFQDSAMDSFLNQKLIAEVSSHKVALLQNHESEVQAAITETETSISQTSKEKADSQEELTKIQNELKKDPPNKDVLTQQEAQLKQQLDDLAKEEEALKEQKETAESTTEESEKSKSAEAEESAERYGQEAFANER</sequence>
<keyword evidence="3" id="KW-1185">Reference proteome</keyword>
<feature type="region of interest" description="Disordered" evidence="1">
    <location>
        <begin position="644"/>
        <end position="691"/>
    </location>
</feature>
<reference evidence="2" key="1">
    <citation type="submission" date="2023-08" db="EMBL/GenBank/DDBJ databases">
        <title>Comparative genomics and taxonomic characterization of three novel marine species of genus Marivirga.</title>
        <authorList>
            <person name="Muhammad N."/>
            <person name="Kim S.-G."/>
        </authorList>
    </citation>
    <scope>NUCLEOTIDE SEQUENCE [LARGE SCALE GENOMIC DNA]</scope>
    <source>
        <strain evidence="2">ABR2-2</strain>
    </source>
</reference>
<dbReference type="Proteomes" id="UP001244443">
    <property type="component" value="Chromosome"/>
</dbReference>
<proteinExistence type="predicted"/>
<evidence type="ECO:0000256" key="1">
    <source>
        <dbReference type="SAM" id="MobiDB-lite"/>
    </source>
</evidence>
<name>A0AA51N9M9_9BACT</name>
<organism evidence="2 3">
    <name type="scientific">Marivirga arenosa</name>
    <dbReference type="NCBI Taxonomy" id="3059076"/>
    <lineage>
        <taxon>Bacteria</taxon>
        <taxon>Pseudomonadati</taxon>
        <taxon>Bacteroidota</taxon>
        <taxon>Cytophagia</taxon>
        <taxon>Cytophagales</taxon>
        <taxon>Marivirgaceae</taxon>
        <taxon>Marivirga</taxon>
    </lineage>
</organism>
<dbReference type="AlphaFoldDB" id="A0AA51N9M9"/>
<evidence type="ECO:0000313" key="2">
    <source>
        <dbReference type="EMBL" id="WMN07051.1"/>
    </source>
</evidence>
<dbReference type="EMBL" id="CP129970">
    <property type="protein sequence ID" value="WMN07051.1"/>
    <property type="molecule type" value="Genomic_DNA"/>
</dbReference>
<protein>
    <submittedName>
        <fullName evidence="2">Uncharacterized protein</fullName>
    </submittedName>
</protein>
<gene>
    <name evidence="2" type="ORF">QYS48_27605</name>
</gene>
<dbReference type="RefSeq" id="WP_308357079.1">
    <property type="nucleotide sequence ID" value="NZ_CP129970.2"/>
</dbReference>